<dbReference type="Gene3D" id="3.80.10.10">
    <property type="entry name" value="Ribonuclease Inhibitor"/>
    <property type="match status" value="2"/>
</dbReference>
<protein>
    <recommendedName>
        <fullName evidence="4">SCF E3 ubiquitin ligase complex F-box protein grrA</fullName>
    </recommendedName>
</protein>
<dbReference type="Proteomes" id="UP000269793">
    <property type="component" value="Chromosome I"/>
</dbReference>
<dbReference type="VEuPathDB" id="FungiDB:DNF11_0746"/>
<keyword evidence="3" id="KW-1185">Reference proteome</keyword>
<organism evidence="2 3">
    <name type="scientific">Malassezia restricta (strain ATCC 96810 / NBRC 103918 / CBS 7877)</name>
    <name type="common">Seborrheic dermatitis infection agent</name>
    <dbReference type="NCBI Taxonomy" id="425264"/>
    <lineage>
        <taxon>Eukaryota</taxon>
        <taxon>Fungi</taxon>
        <taxon>Dikarya</taxon>
        <taxon>Basidiomycota</taxon>
        <taxon>Ustilaginomycotina</taxon>
        <taxon>Malasseziomycetes</taxon>
        <taxon>Malasseziales</taxon>
        <taxon>Malasseziaceae</taxon>
        <taxon>Malassezia</taxon>
    </lineage>
</organism>
<sequence>MARLTSSHDPRGGRGRWHGVSRRRAVRASQPQSKRHENILSNETLETQVQNDMSPFPAVFREHVSWRRGPCTQASGMATLRSICMWVAVQHFSSHILPTPQALEALSGVRYTEALWWSDVNKDLLKHMPATMMEELFDLLCLHAPWSLTKEILTMYFLPAVGTSSQPPRTRSRLFLPGSLPLFSQDAKCASLILATLAGSFALASDAHVVTRCITALDLHGLTRLPGAAVTRLLRAPSQASHAWRLRRVSLPGCLSVNDATVATIVQVTGDTLEHLDVTLTSVTASSIAAMGAACPRLQVLKLAWCEHLSDASISQAVSDAISHGAMSRPPMIPFRALHTLDMSHTLVGDIGVSGLLRLCGTQLVSLDVSYTSVAESGTLDVLAMGLGSGTERVSRLEHLGIAGLCVHAVSLLDFVHKWLAYPGEVRQEAPSLRSLCLDNMVEYVRRQPSSLQGRQGLSGDTMLMVAAMMHHTCHQHHVVMDCLSMNGDKRRAYVPSHWALPPDRMTRAWEASGVSMVRMLATCTRRLSLQGLDLSLADAVGHAPSSSVLTELCLQHTSLSDASLQCLIPSTGALTSVFLDNTQVTPTSVDALVAANPQLSILGLSQCRGIPVRDRRAYWDRR</sequence>
<feature type="compositionally biased region" description="Basic and acidic residues" evidence="1">
    <location>
        <begin position="1"/>
        <end position="12"/>
    </location>
</feature>
<accession>A0A3G2S1Q7</accession>
<gene>
    <name evidence="2" type="ORF">DNF11_0746</name>
</gene>
<evidence type="ECO:0000313" key="3">
    <source>
        <dbReference type="Proteomes" id="UP000269793"/>
    </source>
</evidence>
<dbReference type="AlphaFoldDB" id="A0A3G2S1Q7"/>
<feature type="region of interest" description="Disordered" evidence="1">
    <location>
        <begin position="1"/>
        <end position="37"/>
    </location>
</feature>
<evidence type="ECO:0008006" key="4">
    <source>
        <dbReference type="Google" id="ProtNLM"/>
    </source>
</evidence>
<dbReference type="SUPFAM" id="SSF52047">
    <property type="entry name" value="RNI-like"/>
    <property type="match status" value="1"/>
</dbReference>
<feature type="compositionally biased region" description="Basic residues" evidence="1">
    <location>
        <begin position="13"/>
        <end position="26"/>
    </location>
</feature>
<dbReference type="PANTHER" id="PTHR13318">
    <property type="entry name" value="PARTNER OF PAIRED, ISOFORM B-RELATED"/>
    <property type="match status" value="1"/>
</dbReference>
<evidence type="ECO:0000256" key="1">
    <source>
        <dbReference type="SAM" id="MobiDB-lite"/>
    </source>
</evidence>
<dbReference type="OrthoDB" id="550575at2759"/>
<proteinExistence type="predicted"/>
<dbReference type="InterPro" id="IPR032675">
    <property type="entry name" value="LRR_dom_sf"/>
</dbReference>
<name>A0A3G2S1Q7_MALR7</name>
<dbReference type="STRING" id="425264.A0A3G2S1Q7"/>
<dbReference type="GO" id="GO:0031146">
    <property type="term" value="P:SCF-dependent proteasomal ubiquitin-dependent protein catabolic process"/>
    <property type="evidence" value="ECO:0007669"/>
    <property type="project" value="TreeGrafter"/>
</dbReference>
<reference evidence="2 3" key="1">
    <citation type="submission" date="2018-10" db="EMBL/GenBank/DDBJ databases">
        <title>Complete genome sequence of Malassezia restricta CBS 7877.</title>
        <authorList>
            <person name="Morand S.C."/>
            <person name="Bertignac M."/>
            <person name="Iltis A."/>
            <person name="Kolder I."/>
            <person name="Pirovano W."/>
            <person name="Jourdain R."/>
            <person name="Clavaud C."/>
        </authorList>
    </citation>
    <scope>NUCLEOTIDE SEQUENCE [LARGE SCALE GENOMIC DNA]</scope>
    <source>
        <strain evidence="2 3">CBS 7877</strain>
    </source>
</reference>
<evidence type="ECO:0000313" key="2">
    <source>
        <dbReference type="EMBL" id="AYO41696.1"/>
    </source>
</evidence>
<dbReference type="GO" id="GO:0019005">
    <property type="term" value="C:SCF ubiquitin ligase complex"/>
    <property type="evidence" value="ECO:0007669"/>
    <property type="project" value="TreeGrafter"/>
</dbReference>
<dbReference type="EMBL" id="CP033148">
    <property type="protein sequence ID" value="AYO41696.1"/>
    <property type="molecule type" value="Genomic_DNA"/>
</dbReference>